<dbReference type="Gene3D" id="1.10.4040.10">
    <property type="entry name" value="Penicillinase repressor domain"/>
    <property type="match status" value="1"/>
</dbReference>
<dbReference type="AlphaFoldDB" id="A0A8J8MJ66"/>
<evidence type="ECO:0000313" key="6">
    <source>
        <dbReference type="Proteomes" id="UP000683246"/>
    </source>
</evidence>
<evidence type="ECO:0000256" key="2">
    <source>
        <dbReference type="ARBA" id="ARBA00023015"/>
    </source>
</evidence>
<dbReference type="Proteomes" id="UP000683246">
    <property type="component" value="Chromosome"/>
</dbReference>
<dbReference type="EMBL" id="CP058649">
    <property type="protein sequence ID" value="QUI22625.1"/>
    <property type="molecule type" value="Genomic_DNA"/>
</dbReference>
<dbReference type="KEGG" id="vpy:HZI73_10075"/>
<dbReference type="GO" id="GO:0045892">
    <property type="term" value="P:negative regulation of DNA-templated transcription"/>
    <property type="evidence" value="ECO:0007669"/>
    <property type="project" value="InterPro"/>
</dbReference>
<dbReference type="Pfam" id="PF03965">
    <property type="entry name" value="Penicillinase_R"/>
    <property type="match status" value="1"/>
</dbReference>
<keyword evidence="4" id="KW-0804">Transcription</keyword>
<accession>A0A8J8MJ66</accession>
<evidence type="ECO:0000256" key="1">
    <source>
        <dbReference type="ARBA" id="ARBA00011046"/>
    </source>
</evidence>
<keyword evidence="3" id="KW-0238">DNA-binding</keyword>
<name>A0A8J8MJ66_9FIRM</name>
<keyword evidence="6" id="KW-1185">Reference proteome</keyword>
<evidence type="ECO:0000313" key="5">
    <source>
        <dbReference type="EMBL" id="QUI22625.1"/>
    </source>
</evidence>
<reference evidence="5" key="1">
    <citation type="submission" date="2020-07" db="EMBL/GenBank/DDBJ databases">
        <title>Vallitalea pronyensis genome.</title>
        <authorList>
            <person name="Postec A."/>
        </authorList>
    </citation>
    <scope>NUCLEOTIDE SEQUENCE</scope>
    <source>
        <strain evidence="5">FatNI3</strain>
    </source>
</reference>
<protein>
    <submittedName>
        <fullName evidence="5">BlaI/MecI/CopY family transcriptional regulator</fullName>
    </submittedName>
</protein>
<dbReference type="Gene3D" id="1.10.10.10">
    <property type="entry name" value="Winged helix-like DNA-binding domain superfamily/Winged helix DNA-binding domain"/>
    <property type="match status" value="1"/>
</dbReference>
<dbReference type="InterPro" id="IPR036388">
    <property type="entry name" value="WH-like_DNA-bd_sf"/>
</dbReference>
<keyword evidence="2" id="KW-0805">Transcription regulation</keyword>
<organism evidence="5 6">
    <name type="scientific">Vallitalea pronyensis</name>
    <dbReference type="NCBI Taxonomy" id="1348613"/>
    <lineage>
        <taxon>Bacteria</taxon>
        <taxon>Bacillati</taxon>
        <taxon>Bacillota</taxon>
        <taxon>Clostridia</taxon>
        <taxon>Lachnospirales</taxon>
        <taxon>Vallitaleaceae</taxon>
        <taxon>Vallitalea</taxon>
    </lineage>
</organism>
<comment type="similarity">
    <text evidence="1">Belongs to the BlaI transcriptional regulatory family.</text>
</comment>
<dbReference type="GO" id="GO:0003677">
    <property type="term" value="F:DNA binding"/>
    <property type="evidence" value="ECO:0007669"/>
    <property type="project" value="UniProtKB-KW"/>
</dbReference>
<proteinExistence type="inferred from homology"/>
<gene>
    <name evidence="5" type="ORF">HZI73_10075</name>
</gene>
<dbReference type="PIRSF" id="PIRSF019455">
    <property type="entry name" value="CopR_AtkY"/>
    <property type="match status" value="1"/>
</dbReference>
<evidence type="ECO:0000256" key="3">
    <source>
        <dbReference type="ARBA" id="ARBA00023125"/>
    </source>
</evidence>
<dbReference type="InterPro" id="IPR005650">
    <property type="entry name" value="BlaI_family"/>
</dbReference>
<dbReference type="SUPFAM" id="SSF46785">
    <property type="entry name" value="Winged helix' DNA-binding domain"/>
    <property type="match status" value="1"/>
</dbReference>
<evidence type="ECO:0000256" key="4">
    <source>
        <dbReference type="ARBA" id="ARBA00023163"/>
    </source>
</evidence>
<sequence>METIKLYDSELRLMEIIWTLEDDKTAKHISLLAADAFGWNKNTTYTVLKKLVAKGAIERVEPQFQCMSKITREQVQLQETRLLIDKLYNGSLKAFFTSFIKKENLTDEEMDELKKIIDDELE</sequence>
<dbReference type="RefSeq" id="WP_212698116.1">
    <property type="nucleotide sequence ID" value="NZ_CP058649.1"/>
</dbReference>
<dbReference type="InterPro" id="IPR036390">
    <property type="entry name" value="WH_DNA-bd_sf"/>
</dbReference>